<protein>
    <recommendedName>
        <fullName evidence="3">CPXCG motif-containing cysteine-rich protein</fullName>
    </recommendedName>
</protein>
<evidence type="ECO:0008006" key="3">
    <source>
        <dbReference type="Google" id="ProtNLM"/>
    </source>
</evidence>
<proteinExistence type="predicted"/>
<gene>
    <name evidence="1" type="ORF">LPB3_02215</name>
</gene>
<sequence length="61" mass="7240">MEQEHFFQCPYCWEDISMILDSSIRQQTYIEDCEVCCNPIEISPRFENGELIGFESQSIEQ</sequence>
<dbReference type="Pfam" id="PF14255">
    <property type="entry name" value="Zn_ribbon_21"/>
    <property type="match status" value="1"/>
</dbReference>
<evidence type="ECO:0000313" key="2">
    <source>
        <dbReference type="Proteomes" id="UP000092584"/>
    </source>
</evidence>
<dbReference type="KEGG" id="pob:LPB03_02865"/>
<accession>A0A1B8U218</accession>
<evidence type="ECO:0000313" key="1">
    <source>
        <dbReference type="EMBL" id="OBY65829.1"/>
    </source>
</evidence>
<dbReference type="Proteomes" id="UP000092584">
    <property type="component" value="Unassembled WGS sequence"/>
</dbReference>
<keyword evidence="2" id="KW-1185">Reference proteome</keyword>
<comment type="caution">
    <text evidence="1">The sequence shown here is derived from an EMBL/GenBank/DDBJ whole genome shotgun (WGS) entry which is preliminary data.</text>
</comment>
<dbReference type="AlphaFoldDB" id="A0A1B8U218"/>
<dbReference type="STRING" id="1774273.LPB03_02865"/>
<reference evidence="2" key="1">
    <citation type="submission" date="2016-02" db="EMBL/GenBank/DDBJ databases">
        <authorList>
            <person name="Shin S.-K."/>
            <person name="Yi H."/>
            <person name="Kim E."/>
        </authorList>
    </citation>
    <scope>NUCLEOTIDE SEQUENCE [LARGE SCALE GENOMIC DNA]</scope>
    <source>
        <strain evidence="2">LPB0003</strain>
    </source>
</reference>
<organism evidence="1 2">
    <name type="scientific">Polaribacter vadi</name>
    <dbReference type="NCBI Taxonomy" id="1774273"/>
    <lineage>
        <taxon>Bacteria</taxon>
        <taxon>Pseudomonadati</taxon>
        <taxon>Bacteroidota</taxon>
        <taxon>Flavobacteriia</taxon>
        <taxon>Flavobacteriales</taxon>
        <taxon>Flavobacteriaceae</taxon>
    </lineage>
</organism>
<dbReference type="InterPro" id="IPR025990">
    <property type="entry name" value="zinc_ribbon_bacterial"/>
</dbReference>
<dbReference type="RefSeq" id="WP_065317971.1">
    <property type="nucleotide sequence ID" value="NZ_CP017477.1"/>
</dbReference>
<dbReference type="EMBL" id="LSFM01000013">
    <property type="protein sequence ID" value="OBY65829.1"/>
    <property type="molecule type" value="Genomic_DNA"/>
</dbReference>
<name>A0A1B8U218_9FLAO</name>